<keyword evidence="2" id="KW-0067">ATP-binding</keyword>
<evidence type="ECO:0000256" key="2">
    <source>
        <dbReference type="ARBA" id="ARBA00022840"/>
    </source>
</evidence>
<dbReference type="GO" id="GO:0016887">
    <property type="term" value="F:ATP hydrolysis activity"/>
    <property type="evidence" value="ECO:0007669"/>
    <property type="project" value="TreeGrafter"/>
</dbReference>
<gene>
    <name evidence="3" type="ORF">LJ757_02990</name>
</gene>
<keyword evidence="1" id="KW-0547">Nucleotide-binding</keyword>
<dbReference type="InterPro" id="IPR050625">
    <property type="entry name" value="ParA/MinD_ATPase"/>
</dbReference>
<organism evidence="3 4">
    <name type="scientific">Arthrobacter caoxuetaonis</name>
    <dbReference type="NCBI Taxonomy" id="2886935"/>
    <lineage>
        <taxon>Bacteria</taxon>
        <taxon>Bacillati</taxon>
        <taxon>Actinomycetota</taxon>
        <taxon>Actinomycetes</taxon>
        <taxon>Micrococcales</taxon>
        <taxon>Micrococcaceae</taxon>
        <taxon>Arthrobacter</taxon>
    </lineage>
</organism>
<sequence length="436" mass="45062">MSSIPVVTSGSGTAELVQGLERLQGPVTVIRRCSELAELIAACQSGMARAAIVDDDAVELTASLAERLSAAGVALIVLADDVETRERLDALGIRHASRTLDSESFADLVALAVSDLESRAGLPASTSSLADPGQPFRQWTLAESPCAGGGEGPRDRRGSVVAVWGPAGAPGRTTLALNLAAEAAAAGSTVILIDADTYAPSIAAALGLTEESAGIAQACRLADQGLLDEGSLAGSAISLDLLGQRMSVLTGITRSDRWIEIRGTALQRVLEQSRSIADITVVDCGFSVESDEELSFDTMAPRRNAATLIALESADTVYAVGAADPVGVPRLVRALTELLAAVPAVSPLIVLNKVRRSAAGRAPERQLSEAWERFGSGTIDAFLPADWEAADAALLAGTVLLEAAPSSPLRTAIAALANVPAGTRRRGRRHRRAGAK</sequence>
<evidence type="ECO:0000313" key="3">
    <source>
        <dbReference type="EMBL" id="MCC3296770.1"/>
    </source>
</evidence>
<dbReference type="GO" id="GO:0005829">
    <property type="term" value="C:cytosol"/>
    <property type="evidence" value="ECO:0007669"/>
    <property type="project" value="TreeGrafter"/>
</dbReference>
<reference evidence="3" key="1">
    <citation type="submission" date="2021-10" db="EMBL/GenBank/DDBJ databases">
        <title>Novel species in genus Arthrobacter.</title>
        <authorList>
            <person name="Liu Y."/>
        </authorList>
    </citation>
    <scope>NUCLEOTIDE SEQUENCE</scope>
    <source>
        <strain evidence="3">Zg-Y453</strain>
    </source>
</reference>
<dbReference type="PANTHER" id="PTHR43384">
    <property type="entry name" value="SEPTUM SITE-DETERMINING PROTEIN MIND HOMOLOG, CHLOROPLASTIC-RELATED"/>
    <property type="match status" value="1"/>
</dbReference>
<proteinExistence type="predicted"/>
<evidence type="ECO:0000313" key="4">
    <source>
        <dbReference type="Proteomes" id="UP001139158"/>
    </source>
</evidence>
<dbReference type="SUPFAM" id="SSF52540">
    <property type="entry name" value="P-loop containing nucleoside triphosphate hydrolases"/>
    <property type="match status" value="1"/>
</dbReference>
<protein>
    <submittedName>
        <fullName evidence="3">Chromosome partitioning protein</fullName>
    </submittedName>
</protein>
<dbReference type="GO" id="GO:0051782">
    <property type="term" value="P:negative regulation of cell division"/>
    <property type="evidence" value="ECO:0007669"/>
    <property type="project" value="TreeGrafter"/>
</dbReference>
<dbReference type="InterPro" id="IPR027417">
    <property type="entry name" value="P-loop_NTPase"/>
</dbReference>
<accession>A0A9X1SAL6</accession>
<dbReference type="EMBL" id="JAJFZV010000001">
    <property type="protein sequence ID" value="MCC3296770.1"/>
    <property type="molecule type" value="Genomic_DNA"/>
</dbReference>
<comment type="caution">
    <text evidence="3">The sequence shown here is derived from an EMBL/GenBank/DDBJ whole genome shotgun (WGS) entry which is preliminary data.</text>
</comment>
<dbReference type="Proteomes" id="UP001139158">
    <property type="component" value="Unassembled WGS sequence"/>
</dbReference>
<keyword evidence="4" id="KW-1185">Reference proteome</keyword>
<dbReference type="PANTHER" id="PTHR43384:SF6">
    <property type="entry name" value="SEPTUM SITE-DETERMINING PROTEIN MIND HOMOLOG, CHLOROPLASTIC"/>
    <property type="match status" value="1"/>
</dbReference>
<dbReference type="Gene3D" id="3.40.50.300">
    <property type="entry name" value="P-loop containing nucleotide triphosphate hydrolases"/>
    <property type="match status" value="1"/>
</dbReference>
<evidence type="ECO:0000256" key="1">
    <source>
        <dbReference type="ARBA" id="ARBA00022741"/>
    </source>
</evidence>
<name>A0A9X1SAL6_9MICC</name>
<dbReference type="AlphaFoldDB" id="A0A9X1SAL6"/>
<dbReference type="GO" id="GO:0009898">
    <property type="term" value="C:cytoplasmic side of plasma membrane"/>
    <property type="evidence" value="ECO:0007669"/>
    <property type="project" value="TreeGrafter"/>
</dbReference>
<dbReference type="GO" id="GO:0005524">
    <property type="term" value="F:ATP binding"/>
    <property type="evidence" value="ECO:0007669"/>
    <property type="project" value="UniProtKB-KW"/>
</dbReference>
<dbReference type="RefSeq" id="WP_227894498.1">
    <property type="nucleotide sequence ID" value="NZ_CP099466.1"/>
</dbReference>